<feature type="compositionally biased region" description="Low complexity" evidence="1">
    <location>
        <begin position="165"/>
        <end position="190"/>
    </location>
</feature>
<feature type="domain" description="Peptidoglycan binding-like" evidence="2">
    <location>
        <begin position="330"/>
        <end position="380"/>
    </location>
</feature>
<feature type="compositionally biased region" description="Low complexity" evidence="1">
    <location>
        <begin position="133"/>
        <end position="144"/>
    </location>
</feature>
<dbReference type="InterPro" id="IPR036366">
    <property type="entry name" value="PGBDSf"/>
</dbReference>
<feature type="compositionally biased region" description="Pro residues" evidence="1">
    <location>
        <begin position="145"/>
        <end position="164"/>
    </location>
</feature>
<evidence type="ECO:0000256" key="1">
    <source>
        <dbReference type="SAM" id="MobiDB-lite"/>
    </source>
</evidence>
<dbReference type="Gene3D" id="1.10.101.10">
    <property type="entry name" value="PGBD-like superfamily/PGBD"/>
    <property type="match status" value="2"/>
</dbReference>
<evidence type="ECO:0000313" key="3">
    <source>
        <dbReference type="EMBL" id="GIL66280.1"/>
    </source>
</evidence>
<dbReference type="InterPro" id="IPR002477">
    <property type="entry name" value="Peptidoglycan-bd-like"/>
</dbReference>
<name>A0A8J4BPS5_9CHLO</name>
<feature type="region of interest" description="Disordered" evidence="1">
    <location>
        <begin position="132"/>
        <end position="190"/>
    </location>
</feature>
<keyword evidence="4" id="KW-1185">Reference proteome</keyword>
<dbReference type="InterPro" id="IPR036365">
    <property type="entry name" value="PGBD-like_sf"/>
</dbReference>
<dbReference type="Proteomes" id="UP000747399">
    <property type="component" value="Unassembled WGS sequence"/>
</dbReference>
<sequence length="549" mass="57047">MLVRKPPQAGATNRLEARVDRKAFGRHVFIAQSRSISHTPTGTCGRVLTVAVFAKKDHKDQKHADEIAPFFSGTAELQAYIDRERFLLSELAATRGQVDKLLEQQRVLLDMIARLSGLSAASGHQPLAISGGSSSYPAAATSPPSTSPSPPQLIQSPPPPPPASPSSSLSPSLPSPSSSRASSSVSSTSSNIPALNSLADLFKSAAAAATHPASAAAAASIAAAIAAVDGGDIMSISKFDTQPAEPAPPPATQAAPVPLPQPPMLFDTMGGVTAVASSVSYSAGTGSEDSKSATEAAEVPVEVAKAAPTDPPPDLVQGDDDIFWLSRLHSALEERGFFPGDDDMENWFFGEGTLAAVLAFQASERIPEIGVVDRTTWTALLGPEVAEELYSRTPTMTTTAPALVTSTATATASLGAATATSSSSRLSAASGSAAATAGVPPEDLTKWPVLMDGDGGREVHALQVALSNSGFHCGDDDMRWWQFGDSTLTALKYFQSCNSLPESGVCDERSWRRLLGPEAAPKDLYSVRMAVVNSDDEDGGFEDDMDGVS</sequence>
<protein>
    <recommendedName>
        <fullName evidence="2">Peptidoglycan binding-like domain-containing protein</fullName>
    </recommendedName>
</protein>
<dbReference type="AlphaFoldDB" id="A0A8J4BPS5"/>
<organism evidence="3 4">
    <name type="scientific">Volvox africanus</name>
    <dbReference type="NCBI Taxonomy" id="51714"/>
    <lineage>
        <taxon>Eukaryota</taxon>
        <taxon>Viridiplantae</taxon>
        <taxon>Chlorophyta</taxon>
        <taxon>core chlorophytes</taxon>
        <taxon>Chlorophyceae</taxon>
        <taxon>CS clade</taxon>
        <taxon>Chlamydomonadales</taxon>
        <taxon>Volvocaceae</taxon>
        <taxon>Volvox</taxon>
    </lineage>
</organism>
<proteinExistence type="predicted"/>
<dbReference type="SUPFAM" id="SSF47090">
    <property type="entry name" value="PGBD-like"/>
    <property type="match status" value="2"/>
</dbReference>
<dbReference type="EMBL" id="BNCO01000083">
    <property type="protein sequence ID" value="GIL66280.1"/>
    <property type="molecule type" value="Genomic_DNA"/>
</dbReference>
<evidence type="ECO:0000259" key="2">
    <source>
        <dbReference type="Pfam" id="PF01471"/>
    </source>
</evidence>
<evidence type="ECO:0000313" key="4">
    <source>
        <dbReference type="Proteomes" id="UP000747399"/>
    </source>
</evidence>
<dbReference type="Pfam" id="PF01471">
    <property type="entry name" value="PG_binding_1"/>
    <property type="match status" value="2"/>
</dbReference>
<feature type="non-terminal residue" evidence="3">
    <location>
        <position position="1"/>
    </location>
</feature>
<accession>A0A8J4BPS5</accession>
<feature type="domain" description="Peptidoglycan binding-like" evidence="2">
    <location>
        <begin position="456"/>
        <end position="514"/>
    </location>
</feature>
<reference evidence="3" key="1">
    <citation type="journal article" date="2021" name="Proc. Natl. Acad. Sci. U.S.A.">
        <title>Three genomes in the algal genus Volvox reveal the fate of a haploid sex-determining region after a transition to homothallism.</title>
        <authorList>
            <person name="Yamamoto K."/>
            <person name="Hamaji T."/>
            <person name="Kawai-Toyooka H."/>
            <person name="Matsuzaki R."/>
            <person name="Takahashi F."/>
            <person name="Nishimura Y."/>
            <person name="Kawachi M."/>
            <person name="Noguchi H."/>
            <person name="Minakuchi Y."/>
            <person name="Umen J.G."/>
            <person name="Toyoda A."/>
            <person name="Nozaki H."/>
        </authorList>
    </citation>
    <scope>NUCLEOTIDE SEQUENCE</scope>
    <source>
        <strain evidence="3">NIES-3780</strain>
    </source>
</reference>
<gene>
    <name evidence="3" type="ORF">Vafri_19872</name>
</gene>
<comment type="caution">
    <text evidence="3">The sequence shown here is derived from an EMBL/GenBank/DDBJ whole genome shotgun (WGS) entry which is preliminary data.</text>
</comment>